<evidence type="ECO:0000256" key="4">
    <source>
        <dbReference type="ARBA" id="ARBA00023163"/>
    </source>
</evidence>
<keyword evidence="8" id="KW-1185">Reference proteome</keyword>
<protein>
    <submittedName>
        <fullName evidence="7">B3 domain-containing protein REM22</fullName>
    </submittedName>
</protein>
<dbReference type="GO" id="GO:0005634">
    <property type="term" value="C:nucleus"/>
    <property type="evidence" value="ECO:0007669"/>
    <property type="project" value="UniProtKB-SubCell"/>
</dbReference>
<dbReference type="SMART" id="SM01019">
    <property type="entry name" value="B3"/>
    <property type="match status" value="1"/>
</dbReference>
<evidence type="ECO:0000259" key="6">
    <source>
        <dbReference type="PROSITE" id="PS50863"/>
    </source>
</evidence>
<dbReference type="InterPro" id="IPR003340">
    <property type="entry name" value="B3_DNA-bd"/>
</dbReference>
<accession>A0ABD1BXZ1</accession>
<gene>
    <name evidence="7" type="ORF">V5N11_025541</name>
</gene>
<feature type="domain" description="TF-B3" evidence="6">
    <location>
        <begin position="2"/>
        <end position="108"/>
    </location>
</feature>
<evidence type="ECO:0000313" key="8">
    <source>
        <dbReference type="Proteomes" id="UP001558713"/>
    </source>
</evidence>
<dbReference type="AlphaFoldDB" id="A0ABD1BXZ1"/>
<dbReference type="Gene3D" id="2.40.330.10">
    <property type="entry name" value="DNA-binding pseudobarrel domain"/>
    <property type="match status" value="1"/>
</dbReference>
<dbReference type="PANTHER" id="PTHR31920:SF32">
    <property type="entry name" value="B3 DOMAIN-CONTAINING PROTEIN REM22"/>
    <property type="match status" value="1"/>
</dbReference>
<evidence type="ECO:0000256" key="1">
    <source>
        <dbReference type="ARBA" id="ARBA00004123"/>
    </source>
</evidence>
<dbReference type="Pfam" id="PF02362">
    <property type="entry name" value="B3"/>
    <property type="match status" value="1"/>
</dbReference>
<dbReference type="InterPro" id="IPR050655">
    <property type="entry name" value="Plant_B3_domain"/>
</dbReference>
<dbReference type="Proteomes" id="UP001558713">
    <property type="component" value="Unassembled WGS sequence"/>
</dbReference>
<keyword evidence="5" id="KW-0539">Nucleus</keyword>
<evidence type="ECO:0000256" key="2">
    <source>
        <dbReference type="ARBA" id="ARBA00023015"/>
    </source>
</evidence>
<sequence>MNIQISNVYTIQKFFRVYIPNETENDMKLPFVSDKILGTTLPRKATVKSVFSGNIWRMKMTTKGESGTVFLRDGWKKIVKDENIEEPTFLVFEFDGSRVFHFCVYEYRSKCKRMISPMEKEVIEVDDDVDVVIVEDEESTRELDESQRRKERGGTSRRRVIYHGFYPF</sequence>
<dbReference type="SUPFAM" id="SSF101936">
    <property type="entry name" value="DNA-binding pseudobarrel domain"/>
    <property type="match status" value="1"/>
</dbReference>
<dbReference type="GO" id="GO:0003677">
    <property type="term" value="F:DNA binding"/>
    <property type="evidence" value="ECO:0007669"/>
    <property type="project" value="UniProtKB-KW"/>
</dbReference>
<comment type="caution">
    <text evidence="7">The sequence shown here is derived from an EMBL/GenBank/DDBJ whole genome shotgun (WGS) entry which is preliminary data.</text>
</comment>
<organism evidence="7 8">
    <name type="scientific">Cardamine amara subsp. amara</name>
    <dbReference type="NCBI Taxonomy" id="228776"/>
    <lineage>
        <taxon>Eukaryota</taxon>
        <taxon>Viridiplantae</taxon>
        <taxon>Streptophyta</taxon>
        <taxon>Embryophyta</taxon>
        <taxon>Tracheophyta</taxon>
        <taxon>Spermatophyta</taxon>
        <taxon>Magnoliopsida</taxon>
        <taxon>eudicotyledons</taxon>
        <taxon>Gunneridae</taxon>
        <taxon>Pentapetalae</taxon>
        <taxon>rosids</taxon>
        <taxon>malvids</taxon>
        <taxon>Brassicales</taxon>
        <taxon>Brassicaceae</taxon>
        <taxon>Cardamineae</taxon>
        <taxon>Cardamine</taxon>
    </lineage>
</organism>
<evidence type="ECO:0000256" key="5">
    <source>
        <dbReference type="ARBA" id="ARBA00023242"/>
    </source>
</evidence>
<keyword evidence="3" id="KW-0238">DNA-binding</keyword>
<reference evidence="7 8" key="1">
    <citation type="submission" date="2024-04" db="EMBL/GenBank/DDBJ databases">
        <title>Genome assembly C_amara_ONT_v2.</title>
        <authorList>
            <person name="Yant L."/>
            <person name="Moore C."/>
            <person name="Slenker M."/>
        </authorList>
    </citation>
    <scope>NUCLEOTIDE SEQUENCE [LARGE SCALE GENOMIC DNA]</scope>
    <source>
        <tissue evidence="7">Leaf</tissue>
    </source>
</reference>
<dbReference type="EMBL" id="JBANAX010000109">
    <property type="protein sequence ID" value="KAL1222086.1"/>
    <property type="molecule type" value="Genomic_DNA"/>
</dbReference>
<name>A0ABD1BXZ1_CARAN</name>
<dbReference type="PANTHER" id="PTHR31920">
    <property type="entry name" value="B3 DOMAIN-CONTAINING"/>
    <property type="match status" value="1"/>
</dbReference>
<dbReference type="CDD" id="cd10017">
    <property type="entry name" value="B3_DNA"/>
    <property type="match status" value="1"/>
</dbReference>
<evidence type="ECO:0000256" key="3">
    <source>
        <dbReference type="ARBA" id="ARBA00023125"/>
    </source>
</evidence>
<keyword evidence="4" id="KW-0804">Transcription</keyword>
<dbReference type="PROSITE" id="PS50863">
    <property type="entry name" value="B3"/>
    <property type="match status" value="1"/>
</dbReference>
<evidence type="ECO:0000313" key="7">
    <source>
        <dbReference type="EMBL" id="KAL1222086.1"/>
    </source>
</evidence>
<proteinExistence type="predicted"/>
<keyword evidence="2" id="KW-0805">Transcription regulation</keyword>
<dbReference type="InterPro" id="IPR015300">
    <property type="entry name" value="DNA-bd_pseudobarrel_sf"/>
</dbReference>
<comment type="subcellular location">
    <subcellularLocation>
        <location evidence="1">Nucleus</location>
    </subcellularLocation>
</comment>